<keyword evidence="11 14" id="KW-0472">Membrane</keyword>
<sequence>MELNVKKAEGGMVSSNSSKSFKLSMVAAAMSASMVYSQQVLAEEINDLSIEIPKFETITVLGQAYRNTATKTSLTPLETPQGVTVIDSELLEQRGVKSLNQALRYVPGVTTEQKGGAVTMYDTFNIRGFDVNQSYYDGLVLQSLTGWNLQPQIDPVALEQVEVFKGPTSVLYGSMPPGGMVNMIAKTPQDARSTEVNVAAGSDNLIEASIDTTGQIGDSDFSYRVIALARSKDGQVDHTEEERFVFAPSIDWNVSDSTYVNFNLYYQNDPSMGMNSSLPSSGMIYDNPNGSTSSSTFAGDKNWSEFEREFVLAGYKINHDFNDNWSFLQNFRYMDATLTQKNTYHLGDKFDPETGILDRNIYSTEESSTGFTIDNQLSGLVYTGDVEHNLLFGLDYQKLDGVSAYSEYGMTSQFGTFNIFNPNNDMINPSELTSTYDATDDVKVEQTGLYFQNQMRYDNLIMILGGRYDDYSSSSEYSDDYADTNSAADHQEFSYRVGAMYEFESGISPFVSYATSFEPVAGTKTDGSTYKPEMGEQFEFGLKYGSADQSKTAALSFFNIVKSDALMANPDDPWGDKLQIGEIESRGAEFEGQWFVNDNVDVAVNYTYIDMEITKDSGNGLQGTQPIYVPKHAASLWTNYHIDDGALAGMRIGGGVRYVGEMQMDAMNTDQVESYTLVDLSVGYDLGEFSSSLLGASVNLVANNLFNEEYYTCYDSVNCWYGAERNVELNFKYNF</sequence>
<name>A0ABT0KSZ9_9GAMM</name>
<dbReference type="Proteomes" id="UP001202134">
    <property type="component" value="Unassembled WGS sequence"/>
</dbReference>
<dbReference type="EMBL" id="JAKIKU010000010">
    <property type="protein sequence ID" value="MCL1046975.1"/>
    <property type="molecule type" value="Genomic_DNA"/>
</dbReference>
<evidence type="ECO:0000256" key="13">
    <source>
        <dbReference type="ARBA" id="ARBA00023237"/>
    </source>
</evidence>
<dbReference type="Gene3D" id="2.40.170.20">
    <property type="entry name" value="TonB-dependent receptor, beta-barrel domain"/>
    <property type="match status" value="1"/>
</dbReference>
<keyword evidence="6 14" id="KW-0812">Transmembrane</keyword>
<evidence type="ECO:0000256" key="4">
    <source>
        <dbReference type="ARBA" id="ARBA00022452"/>
    </source>
</evidence>
<accession>A0ABT0KSZ9</accession>
<dbReference type="PANTHER" id="PTHR32552">
    <property type="entry name" value="FERRICHROME IRON RECEPTOR-RELATED"/>
    <property type="match status" value="1"/>
</dbReference>
<dbReference type="PANTHER" id="PTHR32552:SF68">
    <property type="entry name" value="FERRICHROME OUTER MEMBRANE TRANSPORTER_PHAGE RECEPTOR"/>
    <property type="match status" value="1"/>
</dbReference>
<evidence type="ECO:0000256" key="14">
    <source>
        <dbReference type="PROSITE-ProRule" id="PRU01360"/>
    </source>
</evidence>
<keyword evidence="4 14" id="KW-1134">Transmembrane beta strand</keyword>
<dbReference type="Pfam" id="PF00593">
    <property type="entry name" value="TonB_dep_Rec_b-barrel"/>
    <property type="match status" value="1"/>
</dbReference>
<evidence type="ECO:0000256" key="8">
    <source>
        <dbReference type="ARBA" id="ARBA00023004"/>
    </source>
</evidence>
<proteinExistence type="inferred from homology"/>
<reference evidence="19 20" key="1">
    <citation type="submission" date="2022-01" db="EMBL/GenBank/DDBJ databases">
        <title>Whole genome-based taxonomy of the Shewanellaceae.</title>
        <authorList>
            <person name="Martin-Rodriguez A.J."/>
        </authorList>
    </citation>
    <scope>NUCLEOTIDE SEQUENCE [LARGE SCALE GENOMIC DNA]</scope>
    <source>
        <strain evidence="19 20">DSM 24955</strain>
    </source>
</reference>
<keyword evidence="8" id="KW-0408">Iron</keyword>
<dbReference type="Gene3D" id="2.170.130.10">
    <property type="entry name" value="TonB-dependent receptor, plug domain"/>
    <property type="match status" value="1"/>
</dbReference>
<evidence type="ECO:0000256" key="7">
    <source>
        <dbReference type="ARBA" id="ARBA00022729"/>
    </source>
</evidence>
<evidence type="ECO:0000256" key="10">
    <source>
        <dbReference type="ARBA" id="ARBA00023077"/>
    </source>
</evidence>
<gene>
    <name evidence="19" type="ORF">L2737_16880</name>
</gene>
<dbReference type="InterPro" id="IPR037066">
    <property type="entry name" value="Plug_dom_sf"/>
</dbReference>
<evidence type="ECO:0000256" key="16">
    <source>
        <dbReference type="RuleBase" id="RU003357"/>
    </source>
</evidence>
<feature type="domain" description="TonB-dependent receptor-like beta-barrel" evidence="17">
    <location>
        <begin position="252"/>
        <end position="705"/>
    </location>
</feature>
<dbReference type="InterPro" id="IPR036942">
    <property type="entry name" value="Beta-barrel_TonB_sf"/>
</dbReference>
<dbReference type="InterPro" id="IPR012910">
    <property type="entry name" value="Plug_dom"/>
</dbReference>
<dbReference type="InterPro" id="IPR010917">
    <property type="entry name" value="TonB_rcpt_CS"/>
</dbReference>
<keyword evidence="3 14" id="KW-0813">Transport</keyword>
<keyword evidence="10 16" id="KW-0798">TonB box</keyword>
<evidence type="ECO:0000256" key="15">
    <source>
        <dbReference type="PROSITE-ProRule" id="PRU10144"/>
    </source>
</evidence>
<evidence type="ECO:0000256" key="5">
    <source>
        <dbReference type="ARBA" id="ARBA00022496"/>
    </source>
</evidence>
<dbReference type="InterPro" id="IPR010105">
    <property type="entry name" value="TonB_sidphr_rcpt"/>
</dbReference>
<evidence type="ECO:0000256" key="3">
    <source>
        <dbReference type="ARBA" id="ARBA00022448"/>
    </source>
</evidence>
<dbReference type="InterPro" id="IPR039426">
    <property type="entry name" value="TonB-dep_rcpt-like"/>
</dbReference>
<dbReference type="CDD" id="cd01347">
    <property type="entry name" value="ligand_gated_channel"/>
    <property type="match status" value="1"/>
</dbReference>
<keyword evidence="12 19" id="KW-0675">Receptor</keyword>
<evidence type="ECO:0000256" key="1">
    <source>
        <dbReference type="ARBA" id="ARBA00004571"/>
    </source>
</evidence>
<comment type="similarity">
    <text evidence="2 14 16">Belongs to the TonB-dependent receptor family.</text>
</comment>
<keyword evidence="5" id="KW-0410">Iron transport</keyword>
<evidence type="ECO:0000256" key="11">
    <source>
        <dbReference type="ARBA" id="ARBA00023136"/>
    </source>
</evidence>
<keyword evidence="13 14" id="KW-0998">Cell outer membrane</keyword>
<feature type="domain" description="TonB-dependent receptor plug" evidence="18">
    <location>
        <begin position="77"/>
        <end position="179"/>
    </location>
</feature>
<dbReference type="PROSITE" id="PS52016">
    <property type="entry name" value="TONB_DEPENDENT_REC_3"/>
    <property type="match status" value="1"/>
</dbReference>
<dbReference type="RefSeq" id="WP_248956510.1">
    <property type="nucleotide sequence ID" value="NZ_JAKIKU010000010.1"/>
</dbReference>
<evidence type="ECO:0000259" key="17">
    <source>
        <dbReference type="Pfam" id="PF00593"/>
    </source>
</evidence>
<comment type="caution">
    <text evidence="19">The sequence shown here is derived from an EMBL/GenBank/DDBJ whole genome shotgun (WGS) entry which is preliminary data.</text>
</comment>
<feature type="short sequence motif" description="TonB C-terminal box" evidence="15">
    <location>
        <begin position="718"/>
        <end position="735"/>
    </location>
</feature>
<comment type="subcellular location">
    <subcellularLocation>
        <location evidence="1 14">Cell outer membrane</location>
        <topology evidence="1 14">Multi-pass membrane protein</topology>
    </subcellularLocation>
</comment>
<organism evidence="19 20">
    <name type="scientific">Shewanella electrodiphila</name>
    <dbReference type="NCBI Taxonomy" id="934143"/>
    <lineage>
        <taxon>Bacteria</taxon>
        <taxon>Pseudomonadati</taxon>
        <taxon>Pseudomonadota</taxon>
        <taxon>Gammaproteobacteria</taxon>
        <taxon>Alteromonadales</taxon>
        <taxon>Shewanellaceae</taxon>
        <taxon>Shewanella</taxon>
    </lineage>
</organism>
<keyword evidence="9" id="KW-0406">Ion transport</keyword>
<dbReference type="SUPFAM" id="SSF56935">
    <property type="entry name" value="Porins"/>
    <property type="match status" value="1"/>
</dbReference>
<evidence type="ECO:0000259" key="18">
    <source>
        <dbReference type="Pfam" id="PF07715"/>
    </source>
</evidence>
<evidence type="ECO:0000313" key="20">
    <source>
        <dbReference type="Proteomes" id="UP001202134"/>
    </source>
</evidence>
<dbReference type="NCBIfam" id="TIGR01783">
    <property type="entry name" value="TonB-siderophor"/>
    <property type="match status" value="1"/>
</dbReference>
<keyword evidence="20" id="KW-1185">Reference proteome</keyword>
<protein>
    <submittedName>
        <fullName evidence="19">TonB-dependent siderophore receptor</fullName>
    </submittedName>
</protein>
<evidence type="ECO:0000256" key="9">
    <source>
        <dbReference type="ARBA" id="ARBA00023065"/>
    </source>
</evidence>
<dbReference type="Pfam" id="PF07715">
    <property type="entry name" value="Plug"/>
    <property type="match status" value="1"/>
</dbReference>
<evidence type="ECO:0000313" key="19">
    <source>
        <dbReference type="EMBL" id="MCL1046975.1"/>
    </source>
</evidence>
<dbReference type="PROSITE" id="PS01156">
    <property type="entry name" value="TONB_DEPENDENT_REC_2"/>
    <property type="match status" value="1"/>
</dbReference>
<evidence type="ECO:0000256" key="2">
    <source>
        <dbReference type="ARBA" id="ARBA00009810"/>
    </source>
</evidence>
<keyword evidence="7" id="KW-0732">Signal</keyword>
<evidence type="ECO:0000256" key="12">
    <source>
        <dbReference type="ARBA" id="ARBA00023170"/>
    </source>
</evidence>
<dbReference type="InterPro" id="IPR000531">
    <property type="entry name" value="Beta-barrel_TonB"/>
</dbReference>
<evidence type="ECO:0000256" key="6">
    <source>
        <dbReference type="ARBA" id="ARBA00022692"/>
    </source>
</evidence>